<feature type="binding site" evidence="1">
    <location>
        <position position="708"/>
    </location>
    <ligand>
        <name>ATP</name>
        <dbReference type="ChEBI" id="CHEBI:30616"/>
    </ligand>
</feature>
<dbReference type="PANTHER" id="PTHR24347">
    <property type="entry name" value="SERINE/THREONINE-PROTEIN KINASE"/>
    <property type="match status" value="1"/>
</dbReference>
<feature type="region of interest" description="Disordered" evidence="2">
    <location>
        <begin position="375"/>
        <end position="619"/>
    </location>
</feature>
<dbReference type="AlphaFoldDB" id="A0A9Q1ICU2"/>
<evidence type="ECO:0000256" key="1">
    <source>
        <dbReference type="PROSITE-ProRule" id="PRU10141"/>
    </source>
</evidence>
<feature type="compositionally biased region" description="Basic and acidic residues" evidence="2">
    <location>
        <begin position="181"/>
        <end position="190"/>
    </location>
</feature>
<feature type="compositionally biased region" description="Polar residues" evidence="2">
    <location>
        <begin position="307"/>
        <end position="323"/>
    </location>
</feature>
<feature type="compositionally biased region" description="Basic and acidic residues" evidence="2">
    <location>
        <begin position="561"/>
        <end position="596"/>
    </location>
</feature>
<evidence type="ECO:0000313" key="4">
    <source>
        <dbReference type="EMBL" id="KAJ8337093.1"/>
    </source>
</evidence>
<feature type="domain" description="Protein kinase" evidence="3">
    <location>
        <begin position="679"/>
        <end position="754"/>
    </location>
</feature>
<feature type="compositionally biased region" description="Basic and acidic residues" evidence="2">
    <location>
        <begin position="383"/>
        <end position="478"/>
    </location>
</feature>
<dbReference type="GO" id="GO:0005524">
    <property type="term" value="F:ATP binding"/>
    <property type="evidence" value="ECO:0007669"/>
    <property type="project" value="UniProtKB-UniRule"/>
</dbReference>
<name>A0A9Q1ICU2_SYNKA</name>
<dbReference type="SUPFAM" id="SSF56112">
    <property type="entry name" value="Protein kinase-like (PK-like)"/>
    <property type="match status" value="1"/>
</dbReference>
<evidence type="ECO:0000256" key="2">
    <source>
        <dbReference type="SAM" id="MobiDB-lite"/>
    </source>
</evidence>
<organism evidence="4 5">
    <name type="scientific">Synaphobranchus kaupii</name>
    <name type="common">Kaup's arrowtooth eel</name>
    <dbReference type="NCBI Taxonomy" id="118154"/>
    <lineage>
        <taxon>Eukaryota</taxon>
        <taxon>Metazoa</taxon>
        <taxon>Chordata</taxon>
        <taxon>Craniata</taxon>
        <taxon>Vertebrata</taxon>
        <taxon>Euteleostomi</taxon>
        <taxon>Actinopterygii</taxon>
        <taxon>Neopterygii</taxon>
        <taxon>Teleostei</taxon>
        <taxon>Anguilliformes</taxon>
        <taxon>Synaphobranchidae</taxon>
        <taxon>Synaphobranchus</taxon>
    </lineage>
</organism>
<dbReference type="InterPro" id="IPR011009">
    <property type="entry name" value="Kinase-like_dom_sf"/>
</dbReference>
<evidence type="ECO:0000259" key="3">
    <source>
        <dbReference type="PROSITE" id="PS50011"/>
    </source>
</evidence>
<feature type="compositionally biased region" description="Basic and acidic residues" evidence="2">
    <location>
        <begin position="510"/>
        <end position="525"/>
    </location>
</feature>
<keyword evidence="1" id="KW-0067">ATP-binding</keyword>
<feature type="compositionally biased region" description="Basic and acidic residues" evidence="2">
    <location>
        <begin position="197"/>
        <end position="214"/>
    </location>
</feature>
<keyword evidence="5" id="KW-1185">Reference proteome</keyword>
<dbReference type="InterPro" id="IPR017441">
    <property type="entry name" value="Protein_kinase_ATP_BS"/>
</dbReference>
<comment type="caution">
    <text evidence="4">The sequence shown here is derived from an EMBL/GenBank/DDBJ whole genome shotgun (WGS) entry which is preliminary data.</text>
</comment>
<dbReference type="PROSITE" id="PS50011">
    <property type="entry name" value="PROTEIN_KINASE_DOM"/>
    <property type="match status" value="1"/>
</dbReference>
<dbReference type="Proteomes" id="UP001152622">
    <property type="component" value="Chromosome 19"/>
</dbReference>
<proteinExistence type="predicted"/>
<gene>
    <name evidence="4" type="ORF">SKAU_G00383130</name>
</gene>
<feature type="compositionally biased region" description="Basic and acidic residues" evidence="2">
    <location>
        <begin position="222"/>
        <end position="239"/>
    </location>
</feature>
<dbReference type="EMBL" id="JAINUF010000019">
    <property type="protein sequence ID" value="KAJ8337093.1"/>
    <property type="molecule type" value="Genomic_DNA"/>
</dbReference>
<dbReference type="Gene3D" id="3.30.200.20">
    <property type="entry name" value="Phosphorylase Kinase, domain 1"/>
    <property type="match status" value="1"/>
</dbReference>
<sequence length="754" mass="84257">MNSKLVSSLAKVYDRKAELSRSKAGKMAGYAEDQHGHSFNIIEVKIESLSEKMDKLIRLQGKVLNRLDGMSQEIGDMEQDVETLMVDKEEVWVPPAPPKSQAPGGAIPMKEMCREMTTIISAVNQRSEQQEKKLDGMEKLVLSIQEVISFIGESVKGSQLMELLFKRGSPSPREGAALPPPKEKAKEKGKPTVKRQASADKGESVLSKKLDKKAASTKATKVRQETPPECKHGTPEPARKTKLHGPKYFLRSPKYGKRLKDQKGREGKEKPRLSFKSLKSQKKPPDSSDTDTSSLKKQPLLQKEVQKLSQQNAEKSGSVQTPESWGEVEVPQVTPEGQGGLDRLGVILDIPPAPAAKQEEKKEVEGWRAEVEVVSEFEPEEEEVKKKEEVESPKMEEVKEAAKEEAKEVEKEEVKVEANEEAKEEVKVEAKEEAKEEVKVEAKKEAKEEVKVEAKEEAKEEVKVEAKKEAKEEVKKADVTPAASVGPSVCEKPKTHKPHPADTSVSLTDTPRKVDPMLERKDKSKSARSVSFEVEPDHGSEVASSSKRRVTEEEEEEKEEEDHKKSRRTEEGKKEAVDEGGKEAAEGAMGREKAEGEKEEAETQEEEGEEAGEPDGMGLDLEEWKKLWLKKKAELEGDQYSNDEEETKFNIDISHPASAPFDHRIVSSKPHQINNFYTINRQEILGGGRFGQVHKCIENSSGLTLAAKIIQARSLKEKEVVKNEIHVMNQLDHATLIQLYAAYESRLDIILVLE</sequence>
<dbReference type="InterPro" id="IPR000719">
    <property type="entry name" value="Prot_kinase_dom"/>
</dbReference>
<reference evidence="4" key="1">
    <citation type="journal article" date="2023" name="Science">
        <title>Genome structures resolve the early diversification of teleost fishes.</title>
        <authorList>
            <person name="Parey E."/>
            <person name="Louis A."/>
            <person name="Montfort J."/>
            <person name="Bouchez O."/>
            <person name="Roques C."/>
            <person name="Iampietro C."/>
            <person name="Lluch J."/>
            <person name="Castinel A."/>
            <person name="Donnadieu C."/>
            <person name="Desvignes T."/>
            <person name="Floi Bucao C."/>
            <person name="Jouanno E."/>
            <person name="Wen M."/>
            <person name="Mejri S."/>
            <person name="Dirks R."/>
            <person name="Jansen H."/>
            <person name="Henkel C."/>
            <person name="Chen W.J."/>
            <person name="Zahm M."/>
            <person name="Cabau C."/>
            <person name="Klopp C."/>
            <person name="Thompson A.W."/>
            <person name="Robinson-Rechavi M."/>
            <person name="Braasch I."/>
            <person name="Lecointre G."/>
            <person name="Bobe J."/>
            <person name="Postlethwait J.H."/>
            <person name="Berthelot C."/>
            <person name="Roest Crollius H."/>
            <person name="Guiguen Y."/>
        </authorList>
    </citation>
    <scope>NUCLEOTIDE SEQUENCE</scope>
    <source>
        <strain evidence="4">WJC10195</strain>
    </source>
</reference>
<dbReference type="GO" id="GO:0004672">
    <property type="term" value="F:protein kinase activity"/>
    <property type="evidence" value="ECO:0007669"/>
    <property type="project" value="InterPro"/>
</dbReference>
<dbReference type="PROSITE" id="PS00107">
    <property type="entry name" value="PROTEIN_KINASE_ATP"/>
    <property type="match status" value="1"/>
</dbReference>
<protein>
    <recommendedName>
        <fullName evidence="3">Protein kinase domain-containing protein</fullName>
    </recommendedName>
</protein>
<feature type="compositionally biased region" description="Acidic residues" evidence="2">
    <location>
        <begin position="597"/>
        <end position="613"/>
    </location>
</feature>
<accession>A0A9Q1ICU2</accession>
<dbReference type="Pfam" id="PF00069">
    <property type="entry name" value="Pkinase"/>
    <property type="match status" value="1"/>
</dbReference>
<evidence type="ECO:0000313" key="5">
    <source>
        <dbReference type="Proteomes" id="UP001152622"/>
    </source>
</evidence>
<dbReference type="OrthoDB" id="10260894at2759"/>
<feature type="region of interest" description="Disordered" evidence="2">
    <location>
        <begin position="167"/>
        <end position="347"/>
    </location>
</feature>
<feature type="compositionally biased region" description="Basic and acidic residues" evidence="2">
    <location>
        <begin position="258"/>
        <end position="272"/>
    </location>
</feature>
<keyword evidence="1" id="KW-0547">Nucleotide-binding</keyword>